<gene>
    <name evidence="1" type="ORF">PWN146_00383</name>
</gene>
<proteinExistence type="predicted"/>
<evidence type="ECO:0008006" key="2">
    <source>
        <dbReference type="Google" id="ProtNLM"/>
    </source>
</evidence>
<dbReference type="EMBL" id="LT575490">
    <property type="protein sequence ID" value="SAY41719.1"/>
    <property type="molecule type" value="Genomic_DNA"/>
</dbReference>
<name>A0A1C3H9J8_SERMA</name>
<dbReference type="AlphaFoldDB" id="A0A1C3H9J8"/>
<accession>A0A1C3H9J8</accession>
<dbReference type="Pfam" id="PF13973">
    <property type="entry name" value="DUF4222"/>
    <property type="match status" value="1"/>
</dbReference>
<reference evidence="1" key="1">
    <citation type="submission" date="2016-05" db="EMBL/GenBank/DDBJ databases">
        <authorList>
            <person name="Cock P.J.A."/>
            <person name="Cock P.J.A."/>
        </authorList>
    </citation>
    <scope>NUCLEOTIDE SEQUENCE</scope>
    <source>
        <strain evidence="1">PWN146_assembly</strain>
    </source>
</reference>
<dbReference type="InterPro" id="IPR025317">
    <property type="entry name" value="DUF4222"/>
</dbReference>
<evidence type="ECO:0000313" key="1">
    <source>
        <dbReference type="EMBL" id="SAY41719.1"/>
    </source>
</evidence>
<sequence>MASREVDRYYVDSHGIRVHVIRWDIGENRVIFLRDGYEHGECFRSVENFNENFKRVDI</sequence>
<organism evidence="1">
    <name type="scientific">Serratia marcescens</name>
    <dbReference type="NCBI Taxonomy" id="615"/>
    <lineage>
        <taxon>Bacteria</taxon>
        <taxon>Pseudomonadati</taxon>
        <taxon>Pseudomonadota</taxon>
        <taxon>Gammaproteobacteria</taxon>
        <taxon>Enterobacterales</taxon>
        <taxon>Yersiniaceae</taxon>
        <taxon>Serratia</taxon>
    </lineage>
</organism>
<protein>
    <recommendedName>
        <fullName evidence="2">DUF4222 domain-containing protein</fullName>
    </recommendedName>
</protein>